<sequence length="288" mass="32096">EMTNVTTVTAFLLLGFSEVQELQLVHAVLFLLVYLAALVGNLLIITITTLGWCLHTPLYFFLRHLSVLDLCLISITVPKSIHNSLINGRSICFLGCVLQIFFALSSVFTELVILTVMSYNPYVAISHPLHYEVVMNRGACVKMTTASWLSWVLSAALHTASTFSFSFCGSNEMSNHTTVTEFLLLGFLEVWELQLVHATLFLLDYLVALMGNLLIITVTALDRHLHTPMYFFLRNLSVLHLIIISATIPKSIINLLTDTKSISSGGSGRFPHGDLLHPLIIIMEFVKL</sequence>
<reference evidence="12" key="2">
    <citation type="submission" date="2025-09" db="UniProtKB">
        <authorList>
            <consortium name="Ensembl"/>
        </authorList>
    </citation>
    <scope>IDENTIFICATION</scope>
    <source>
        <strain evidence="12">Glennie</strain>
    </source>
</reference>
<dbReference type="GO" id="GO:0005886">
    <property type="term" value="C:plasma membrane"/>
    <property type="evidence" value="ECO:0007669"/>
    <property type="project" value="UniProtKB-SubCell"/>
</dbReference>
<keyword evidence="5 10" id="KW-1133">Transmembrane helix</keyword>
<dbReference type="InterPro" id="IPR050516">
    <property type="entry name" value="Olfactory_GPCR"/>
</dbReference>
<evidence type="ECO:0000256" key="1">
    <source>
        <dbReference type="ARBA" id="ARBA00004651"/>
    </source>
</evidence>
<accession>F7AAQ7</accession>
<proteinExistence type="predicted"/>
<dbReference type="Ensembl" id="ENSOANT00000004478.2">
    <property type="protein sequence ID" value="ENSOANP00000004477.2"/>
    <property type="gene ID" value="ENSOANG00000002815.3"/>
</dbReference>
<keyword evidence="7 10" id="KW-0472">Membrane</keyword>
<dbReference type="FunFam" id="1.20.1070.10:FF:000768">
    <property type="entry name" value="Uncharacterized protein"/>
    <property type="match status" value="1"/>
</dbReference>
<dbReference type="Gene3D" id="1.20.1070.10">
    <property type="entry name" value="Rhodopsin 7-helix transmembrane proteins"/>
    <property type="match status" value="2"/>
</dbReference>
<dbReference type="InterPro" id="IPR017452">
    <property type="entry name" value="GPCR_Rhodpsn_7TM"/>
</dbReference>
<evidence type="ECO:0000256" key="3">
    <source>
        <dbReference type="ARBA" id="ARBA00022692"/>
    </source>
</evidence>
<dbReference type="eggNOG" id="ENOG502S0FV">
    <property type="taxonomic scope" value="Eukaryota"/>
</dbReference>
<dbReference type="GO" id="GO:0004930">
    <property type="term" value="F:G protein-coupled receptor activity"/>
    <property type="evidence" value="ECO:0007669"/>
    <property type="project" value="UniProtKB-KW"/>
</dbReference>
<dbReference type="GO" id="GO:0005549">
    <property type="term" value="F:odorant binding"/>
    <property type="evidence" value="ECO:0000318"/>
    <property type="project" value="GO_Central"/>
</dbReference>
<dbReference type="GO" id="GO:0004984">
    <property type="term" value="F:olfactory receptor activity"/>
    <property type="evidence" value="ECO:0000318"/>
    <property type="project" value="GO_Central"/>
</dbReference>
<evidence type="ECO:0000256" key="8">
    <source>
        <dbReference type="ARBA" id="ARBA00023170"/>
    </source>
</evidence>
<dbReference type="InterPro" id="IPR000276">
    <property type="entry name" value="GPCR_Rhodpsn"/>
</dbReference>
<dbReference type="OMA" id="MAFNQHI"/>
<evidence type="ECO:0000259" key="11">
    <source>
        <dbReference type="PROSITE" id="PS50262"/>
    </source>
</evidence>
<dbReference type="SUPFAM" id="SSF81321">
    <property type="entry name" value="Family A G protein-coupled receptor-like"/>
    <property type="match status" value="2"/>
</dbReference>
<evidence type="ECO:0000313" key="13">
    <source>
        <dbReference type="Proteomes" id="UP000002279"/>
    </source>
</evidence>
<keyword evidence="4" id="KW-0716">Sensory transduction</keyword>
<evidence type="ECO:0000313" key="12">
    <source>
        <dbReference type="Ensembl" id="ENSOANP00000004477.2"/>
    </source>
</evidence>
<dbReference type="InParanoid" id="F7AAQ7"/>
<dbReference type="Pfam" id="PF00001">
    <property type="entry name" value="7tm_1"/>
    <property type="match status" value="1"/>
</dbReference>
<name>F7AAQ7_ORNAN</name>
<feature type="domain" description="G-protein coupled receptors family 1 profile" evidence="11">
    <location>
        <begin position="40"/>
        <end position="149"/>
    </location>
</feature>
<keyword evidence="6" id="KW-0297">G-protein coupled receptor</keyword>
<dbReference type="PROSITE" id="PS50262">
    <property type="entry name" value="G_PROTEIN_RECEP_F1_2"/>
    <property type="match status" value="2"/>
</dbReference>
<protein>
    <recommendedName>
        <fullName evidence="11">G-protein coupled receptors family 1 profile domain-containing protein</fullName>
    </recommendedName>
</protein>
<keyword evidence="2" id="KW-1003">Cell membrane</keyword>
<keyword evidence="4" id="KW-0552">Olfaction</keyword>
<feature type="transmembrane region" description="Helical" evidence="10">
    <location>
        <begin position="31"/>
        <end position="54"/>
    </location>
</feature>
<feature type="domain" description="G-protein coupled receptors family 1 profile" evidence="11">
    <location>
        <begin position="211"/>
        <end position="288"/>
    </location>
</feature>
<dbReference type="PANTHER" id="PTHR26452">
    <property type="entry name" value="OLFACTORY RECEPTOR"/>
    <property type="match status" value="1"/>
</dbReference>
<keyword evidence="8" id="KW-0675">Receptor</keyword>
<evidence type="ECO:0000256" key="2">
    <source>
        <dbReference type="ARBA" id="ARBA00022475"/>
    </source>
</evidence>
<dbReference type="GeneTree" id="ENSGT01050000244828"/>
<evidence type="ECO:0000256" key="7">
    <source>
        <dbReference type="ARBA" id="ARBA00023136"/>
    </source>
</evidence>
<dbReference type="Bgee" id="ENSOANG00000002815">
    <property type="expression patterns" value="Expressed in testis"/>
</dbReference>
<keyword evidence="3 10" id="KW-0812">Transmembrane</keyword>
<organism evidence="12 13">
    <name type="scientific">Ornithorhynchus anatinus</name>
    <name type="common">Duckbill platypus</name>
    <dbReference type="NCBI Taxonomy" id="9258"/>
    <lineage>
        <taxon>Eukaryota</taxon>
        <taxon>Metazoa</taxon>
        <taxon>Chordata</taxon>
        <taxon>Craniata</taxon>
        <taxon>Vertebrata</taxon>
        <taxon>Euteleostomi</taxon>
        <taxon>Mammalia</taxon>
        <taxon>Monotremata</taxon>
        <taxon>Ornithorhynchidae</taxon>
        <taxon>Ornithorhynchus</taxon>
    </lineage>
</organism>
<dbReference type="PRINTS" id="PR00237">
    <property type="entry name" value="GPCRRHODOPSN"/>
</dbReference>
<keyword evidence="13" id="KW-1185">Reference proteome</keyword>
<evidence type="ECO:0000256" key="6">
    <source>
        <dbReference type="ARBA" id="ARBA00023040"/>
    </source>
</evidence>
<dbReference type="HOGENOM" id="CLU_012526_2_1_1"/>
<reference evidence="12" key="1">
    <citation type="submission" date="2025-08" db="UniProtKB">
        <authorList>
            <consortium name="Ensembl"/>
        </authorList>
    </citation>
    <scope>IDENTIFICATION</scope>
    <source>
        <strain evidence="12">Glennie</strain>
    </source>
</reference>
<feature type="transmembrane region" description="Helical" evidence="10">
    <location>
        <begin position="91"/>
        <end position="119"/>
    </location>
</feature>
<comment type="subcellular location">
    <subcellularLocation>
        <location evidence="1">Cell membrane</location>
        <topology evidence="1">Multi-pass membrane protein</topology>
    </subcellularLocation>
</comment>
<dbReference type="Pfam" id="PF13853">
    <property type="entry name" value="7tm_4"/>
    <property type="match status" value="1"/>
</dbReference>
<evidence type="ECO:0000256" key="5">
    <source>
        <dbReference type="ARBA" id="ARBA00022989"/>
    </source>
</evidence>
<feature type="transmembrane region" description="Helical" evidence="10">
    <location>
        <begin position="195"/>
        <end position="218"/>
    </location>
</feature>
<evidence type="ECO:0000256" key="10">
    <source>
        <dbReference type="SAM" id="Phobius"/>
    </source>
</evidence>
<dbReference type="Proteomes" id="UP000002279">
    <property type="component" value="Unplaced"/>
</dbReference>
<evidence type="ECO:0000256" key="4">
    <source>
        <dbReference type="ARBA" id="ARBA00022725"/>
    </source>
</evidence>
<dbReference type="InterPro" id="IPR000725">
    <property type="entry name" value="Olfact_rcpt"/>
</dbReference>
<evidence type="ECO:0000256" key="9">
    <source>
        <dbReference type="ARBA" id="ARBA00023224"/>
    </source>
</evidence>
<keyword evidence="9" id="KW-0807">Transducer</keyword>
<dbReference type="AlphaFoldDB" id="F7AAQ7"/>
<feature type="transmembrane region" description="Helical" evidence="10">
    <location>
        <begin position="230"/>
        <end position="248"/>
    </location>
</feature>